<dbReference type="SMART" id="SM00355">
    <property type="entry name" value="ZnF_C2H2"/>
    <property type="match status" value="4"/>
</dbReference>
<gene>
    <name evidence="10" type="ORF">CDAUBV1_LOCUS6680</name>
</gene>
<evidence type="ECO:0000259" key="9">
    <source>
        <dbReference type="PROSITE" id="PS50157"/>
    </source>
</evidence>
<dbReference type="InterPro" id="IPR036236">
    <property type="entry name" value="Znf_C2H2_sf"/>
</dbReference>
<dbReference type="Pfam" id="PF00096">
    <property type="entry name" value="zf-C2H2"/>
    <property type="match status" value="3"/>
</dbReference>
<keyword evidence="2" id="KW-0479">Metal-binding</keyword>
<feature type="compositionally biased region" description="Polar residues" evidence="8">
    <location>
        <begin position="239"/>
        <end position="252"/>
    </location>
</feature>
<evidence type="ECO:0000256" key="4">
    <source>
        <dbReference type="ARBA" id="ARBA00022771"/>
    </source>
</evidence>
<evidence type="ECO:0000313" key="11">
    <source>
        <dbReference type="Proteomes" id="UP001497525"/>
    </source>
</evidence>
<feature type="compositionally biased region" description="Low complexity" evidence="8">
    <location>
        <begin position="229"/>
        <end position="238"/>
    </location>
</feature>
<sequence>MMNALLDSVRYPRESNGCSISTEEKEVLEDEQFSLCCLCGKSFPSIRSLHTHINVVHEDVADAFDFHTISDTHCERPPSPLDPSSTRSLTSDEGSTKSESSSTCSICKKTFPGSASLRVHIESVHHGNRTPQCDVCSKTFSTLSYLRMHIATVHEGVKAYSCTLCEKSYTQKHSLKKHMSSAHPETLYMASPEDTVQSNSSHDRQSCLAGSSESAAYRVRRKLLIDSPLSKDSSLSSSCTQVNTETCSSGEV</sequence>
<feature type="region of interest" description="Disordered" evidence="8">
    <location>
        <begin position="74"/>
        <end position="104"/>
    </location>
</feature>
<feature type="domain" description="C2H2-type" evidence="9">
    <location>
        <begin position="102"/>
        <end position="130"/>
    </location>
</feature>
<dbReference type="SUPFAM" id="SSF57667">
    <property type="entry name" value="beta-beta-alpha zinc fingers"/>
    <property type="match status" value="2"/>
</dbReference>
<feature type="domain" description="C2H2-type" evidence="9">
    <location>
        <begin position="34"/>
        <end position="57"/>
    </location>
</feature>
<evidence type="ECO:0000256" key="7">
    <source>
        <dbReference type="PROSITE-ProRule" id="PRU00042"/>
    </source>
</evidence>
<keyword evidence="6" id="KW-0539">Nucleus</keyword>
<dbReference type="PROSITE" id="PS50157">
    <property type="entry name" value="ZINC_FINGER_C2H2_2"/>
    <property type="match status" value="4"/>
</dbReference>
<dbReference type="PANTHER" id="PTHR24394">
    <property type="entry name" value="ZINC FINGER PROTEIN"/>
    <property type="match status" value="1"/>
</dbReference>
<evidence type="ECO:0000256" key="1">
    <source>
        <dbReference type="ARBA" id="ARBA00004123"/>
    </source>
</evidence>
<accession>A0AAV2TB13</accession>
<evidence type="ECO:0000256" key="6">
    <source>
        <dbReference type="ARBA" id="ARBA00023242"/>
    </source>
</evidence>
<feature type="region of interest" description="Disordered" evidence="8">
    <location>
        <begin position="229"/>
        <end position="252"/>
    </location>
</feature>
<evidence type="ECO:0000313" key="10">
    <source>
        <dbReference type="EMBL" id="CAL5133442.1"/>
    </source>
</evidence>
<comment type="subcellular location">
    <subcellularLocation>
        <location evidence="1">Nucleus</location>
    </subcellularLocation>
</comment>
<dbReference type="PROSITE" id="PS00028">
    <property type="entry name" value="ZINC_FINGER_C2H2_1"/>
    <property type="match status" value="4"/>
</dbReference>
<dbReference type="EMBL" id="CAXLJL010000156">
    <property type="protein sequence ID" value="CAL5133442.1"/>
    <property type="molecule type" value="Genomic_DNA"/>
</dbReference>
<protein>
    <recommendedName>
        <fullName evidence="9">C2H2-type domain-containing protein</fullName>
    </recommendedName>
</protein>
<organism evidence="10 11">
    <name type="scientific">Calicophoron daubneyi</name>
    <name type="common">Rumen fluke</name>
    <name type="synonym">Paramphistomum daubneyi</name>
    <dbReference type="NCBI Taxonomy" id="300641"/>
    <lineage>
        <taxon>Eukaryota</taxon>
        <taxon>Metazoa</taxon>
        <taxon>Spiralia</taxon>
        <taxon>Lophotrochozoa</taxon>
        <taxon>Platyhelminthes</taxon>
        <taxon>Trematoda</taxon>
        <taxon>Digenea</taxon>
        <taxon>Plagiorchiida</taxon>
        <taxon>Pronocephalata</taxon>
        <taxon>Paramphistomoidea</taxon>
        <taxon>Paramphistomidae</taxon>
        <taxon>Calicophoron</taxon>
    </lineage>
</organism>
<dbReference type="FunFam" id="3.30.160.60:FF:000100">
    <property type="entry name" value="Zinc finger 45-like"/>
    <property type="match status" value="1"/>
</dbReference>
<proteinExistence type="predicted"/>
<dbReference type="Pfam" id="PF13894">
    <property type="entry name" value="zf-C2H2_4"/>
    <property type="match status" value="1"/>
</dbReference>
<dbReference type="PANTHER" id="PTHR24394:SF44">
    <property type="entry name" value="ZINC FINGER PROTEIN 271-LIKE"/>
    <property type="match status" value="1"/>
</dbReference>
<dbReference type="GO" id="GO:0000981">
    <property type="term" value="F:DNA-binding transcription factor activity, RNA polymerase II-specific"/>
    <property type="evidence" value="ECO:0007669"/>
    <property type="project" value="TreeGrafter"/>
</dbReference>
<feature type="domain" description="C2H2-type" evidence="9">
    <location>
        <begin position="160"/>
        <end position="183"/>
    </location>
</feature>
<dbReference type="GO" id="GO:0008270">
    <property type="term" value="F:zinc ion binding"/>
    <property type="evidence" value="ECO:0007669"/>
    <property type="project" value="UniProtKB-KW"/>
</dbReference>
<keyword evidence="3" id="KW-0677">Repeat</keyword>
<evidence type="ECO:0000256" key="2">
    <source>
        <dbReference type="ARBA" id="ARBA00022723"/>
    </source>
</evidence>
<evidence type="ECO:0000256" key="5">
    <source>
        <dbReference type="ARBA" id="ARBA00022833"/>
    </source>
</evidence>
<comment type="caution">
    <text evidence="10">The sequence shown here is derived from an EMBL/GenBank/DDBJ whole genome shotgun (WGS) entry which is preliminary data.</text>
</comment>
<keyword evidence="4 7" id="KW-0863">Zinc-finger</keyword>
<name>A0AAV2TB13_CALDB</name>
<reference evidence="10" key="1">
    <citation type="submission" date="2024-06" db="EMBL/GenBank/DDBJ databases">
        <authorList>
            <person name="Liu X."/>
            <person name="Lenzi L."/>
            <person name="Haldenby T S."/>
            <person name="Uol C."/>
        </authorList>
    </citation>
    <scope>NUCLEOTIDE SEQUENCE</scope>
</reference>
<feature type="domain" description="C2H2-type" evidence="9">
    <location>
        <begin position="131"/>
        <end position="159"/>
    </location>
</feature>
<dbReference type="GO" id="GO:0005634">
    <property type="term" value="C:nucleus"/>
    <property type="evidence" value="ECO:0007669"/>
    <property type="project" value="UniProtKB-SubCell"/>
</dbReference>
<keyword evidence="5" id="KW-0862">Zinc</keyword>
<dbReference type="InterPro" id="IPR013087">
    <property type="entry name" value="Znf_C2H2_type"/>
</dbReference>
<dbReference type="AlphaFoldDB" id="A0AAV2TB13"/>
<dbReference type="Gene3D" id="3.30.160.60">
    <property type="entry name" value="Classic Zinc Finger"/>
    <property type="match status" value="3"/>
</dbReference>
<feature type="compositionally biased region" description="Low complexity" evidence="8">
    <location>
        <begin position="91"/>
        <end position="104"/>
    </location>
</feature>
<evidence type="ECO:0000256" key="8">
    <source>
        <dbReference type="SAM" id="MobiDB-lite"/>
    </source>
</evidence>
<dbReference type="Proteomes" id="UP001497525">
    <property type="component" value="Unassembled WGS sequence"/>
</dbReference>
<evidence type="ECO:0000256" key="3">
    <source>
        <dbReference type="ARBA" id="ARBA00022737"/>
    </source>
</evidence>